<gene>
    <name evidence="3" type="ORF">ME0900_12420</name>
</gene>
<dbReference type="Pfam" id="PF00185">
    <property type="entry name" value="OTCace"/>
    <property type="match status" value="1"/>
</dbReference>
<dbReference type="SUPFAM" id="SSF53671">
    <property type="entry name" value="Aspartate/ornithine carbamoyltransferase"/>
    <property type="match status" value="1"/>
</dbReference>
<organism evidence="3 4">
    <name type="scientific">Lactobacillus delbrueckii subsp. bulgaricus</name>
    <dbReference type="NCBI Taxonomy" id="1585"/>
    <lineage>
        <taxon>Bacteria</taxon>
        <taxon>Bacillati</taxon>
        <taxon>Bacillota</taxon>
        <taxon>Bacilli</taxon>
        <taxon>Lactobacillales</taxon>
        <taxon>Lactobacillaceae</taxon>
        <taxon>Lactobacillus</taxon>
    </lineage>
</organism>
<dbReference type="GO" id="GO:0016597">
    <property type="term" value="F:amino acid binding"/>
    <property type="evidence" value="ECO:0007669"/>
    <property type="project" value="InterPro"/>
</dbReference>
<dbReference type="AlphaFoldDB" id="A0AAV5PF81"/>
<dbReference type="GO" id="GO:0016743">
    <property type="term" value="F:carboxyl- or carbamoyltransferase activity"/>
    <property type="evidence" value="ECO:0007669"/>
    <property type="project" value="InterPro"/>
</dbReference>
<name>A0AAV5PF81_LACDE</name>
<dbReference type="InterPro" id="IPR036901">
    <property type="entry name" value="Asp/Orn_carbamoylTrfase_sf"/>
</dbReference>
<accession>A0AAV5PF81</accession>
<evidence type="ECO:0000256" key="1">
    <source>
        <dbReference type="ARBA" id="ARBA00022679"/>
    </source>
</evidence>
<proteinExistence type="predicted"/>
<protein>
    <recommendedName>
        <fullName evidence="2">Aspartate/ornithine carbamoyltransferase Asp/Orn-binding domain-containing protein</fullName>
    </recommendedName>
</protein>
<feature type="domain" description="Aspartate/ornithine carbamoyltransferase Asp/Orn-binding" evidence="2">
    <location>
        <begin position="1"/>
        <end position="40"/>
    </location>
</feature>
<evidence type="ECO:0000313" key="3">
    <source>
        <dbReference type="EMBL" id="GMB86869.1"/>
    </source>
</evidence>
<evidence type="ECO:0000259" key="2">
    <source>
        <dbReference type="Pfam" id="PF00185"/>
    </source>
</evidence>
<keyword evidence="1" id="KW-0808">Transferase</keyword>
<dbReference type="EMBL" id="BSWK01000016">
    <property type="protein sequence ID" value="GMB86869.1"/>
    <property type="molecule type" value="Genomic_DNA"/>
</dbReference>
<dbReference type="InterPro" id="IPR006131">
    <property type="entry name" value="Asp_carbamoyltransf_Asp/Orn-bd"/>
</dbReference>
<dbReference type="Proteomes" id="UP001165243">
    <property type="component" value="Unassembled WGS sequence"/>
</dbReference>
<evidence type="ECO:0000313" key="4">
    <source>
        <dbReference type="Proteomes" id="UP001165243"/>
    </source>
</evidence>
<sequence>MHPGPINRGVEWDGDLVEAPKSRYAVQMHNGVFVRMAMIEAVLRGRKLGGLE</sequence>
<comment type="caution">
    <text evidence="3">The sequence shown here is derived from an EMBL/GenBank/DDBJ whole genome shotgun (WGS) entry which is preliminary data.</text>
</comment>
<reference evidence="3" key="1">
    <citation type="submission" date="2023-04" db="EMBL/GenBank/DDBJ databases">
        <title>Draft genome sequences of Lactobacillus delbrueckii subsp. bulgaricus ME-900 and ME-901 with improved acid tolerance.</title>
        <authorList>
            <person name="Ishida T."/>
            <person name="Yamamoto E."/>
            <person name="Koizumi A."/>
            <person name="Fujiwara S."/>
            <person name="Makino S."/>
            <person name="Kano H."/>
            <person name="Kimura K."/>
        </authorList>
    </citation>
    <scope>NUCLEOTIDE SEQUENCE</scope>
    <source>
        <strain evidence="3">ME-900</strain>
    </source>
</reference>
<dbReference type="GO" id="GO:0006520">
    <property type="term" value="P:amino acid metabolic process"/>
    <property type="evidence" value="ECO:0007669"/>
    <property type="project" value="InterPro"/>
</dbReference>